<gene>
    <name evidence="5" type="ORF">BAUCODRAFT_149349</name>
</gene>
<keyword evidence="1" id="KW-0808">Transferase</keyword>
<keyword evidence="4" id="KW-0472">Membrane</keyword>
<keyword evidence="2" id="KW-0294">Fucose metabolism</keyword>
<dbReference type="GO" id="GO:0006004">
    <property type="term" value="P:fucose metabolic process"/>
    <property type="evidence" value="ECO:0007669"/>
    <property type="project" value="UniProtKB-KW"/>
</dbReference>
<keyword evidence="4" id="KW-0812">Transmembrane</keyword>
<dbReference type="Proteomes" id="UP000011761">
    <property type="component" value="Unassembled WGS sequence"/>
</dbReference>
<dbReference type="HOGENOM" id="CLU_026659_1_0_1"/>
<keyword evidence="4" id="KW-1133">Transmembrane helix</keyword>
<dbReference type="OMA" id="AMTRNQW"/>
<organism evidence="5 6">
    <name type="scientific">Baudoinia panamericana (strain UAMH 10762)</name>
    <name type="common">Angels' share fungus</name>
    <name type="synonym">Baudoinia compniacensis (strain UAMH 10762)</name>
    <dbReference type="NCBI Taxonomy" id="717646"/>
    <lineage>
        <taxon>Eukaryota</taxon>
        <taxon>Fungi</taxon>
        <taxon>Dikarya</taxon>
        <taxon>Ascomycota</taxon>
        <taxon>Pezizomycotina</taxon>
        <taxon>Dothideomycetes</taxon>
        <taxon>Dothideomycetidae</taxon>
        <taxon>Mycosphaerellales</taxon>
        <taxon>Teratosphaeriaceae</taxon>
        <taxon>Baudoinia</taxon>
    </lineage>
</organism>
<accession>M2LM12</accession>
<evidence type="ECO:0000256" key="2">
    <source>
        <dbReference type="ARBA" id="ARBA00023253"/>
    </source>
</evidence>
<keyword evidence="6" id="KW-1185">Reference proteome</keyword>
<sequence length="408" mass="46069">MYIQSVTNRSSAVNALLVFVTLLPLYAGSYWYRTQHPYGSLSTPRTDHPSPSGFIRSWLDIHVVQPFNPSPIAAYCNRTEWHSNLVFDLDNANGGIGNVRGNILDFLLYAIEAGASIILPGMATRSQDNLADVWASRAPFDLLFDEDWFLIALSQTCPQMAIYKPEKGQEMAKALPGNYWPRSRRVDLDGTNTKKAYREHLDEWLKSKAEFVPDNLTLVNVERTLWEVDTRSVPRGFRRNFGQLLRVNPTIRRLAAVIVQNLVSRYLILRFDAGQAIPRRAFYGAHLRTEHDARVAGWLDAPYANYSSQTRAYMNQALANNLNVIYVASGNTTDLAAFKAKAAAHAPPLNVTSKMELLPPSDLHVLKQLSWDQQALVDYEVLQRSSVFSGLVKSSFSYNIAMTRNQWL</sequence>
<dbReference type="OrthoDB" id="20368at2759"/>
<dbReference type="STRING" id="717646.M2LM12"/>
<dbReference type="eggNOG" id="ENOG502S5IM">
    <property type="taxonomic scope" value="Eukaryota"/>
</dbReference>
<keyword evidence="3" id="KW-0119">Carbohydrate metabolism</keyword>
<evidence type="ECO:0000256" key="1">
    <source>
        <dbReference type="ARBA" id="ARBA00022679"/>
    </source>
</evidence>
<dbReference type="GeneID" id="19108953"/>
<dbReference type="CDD" id="cd11296">
    <property type="entry name" value="O-FucT_like"/>
    <property type="match status" value="1"/>
</dbReference>
<dbReference type="RefSeq" id="XP_007677860.1">
    <property type="nucleotide sequence ID" value="XM_007679670.1"/>
</dbReference>
<dbReference type="Pfam" id="PF10250">
    <property type="entry name" value="O-FucT"/>
    <property type="match status" value="1"/>
</dbReference>
<dbReference type="KEGG" id="bcom:BAUCODRAFT_149349"/>
<dbReference type="AlphaFoldDB" id="M2LM12"/>
<dbReference type="GO" id="GO:0016740">
    <property type="term" value="F:transferase activity"/>
    <property type="evidence" value="ECO:0007669"/>
    <property type="project" value="UniProtKB-KW"/>
</dbReference>
<name>M2LM12_BAUPA</name>
<evidence type="ECO:0000313" key="6">
    <source>
        <dbReference type="Proteomes" id="UP000011761"/>
    </source>
</evidence>
<reference evidence="5 6" key="1">
    <citation type="journal article" date="2012" name="PLoS Pathog.">
        <title>Diverse lifestyles and strategies of plant pathogenesis encoded in the genomes of eighteen Dothideomycetes fungi.</title>
        <authorList>
            <person name="Ohm R.A."/>
            <person name="Feau N."/>
            <person name="Henrissat B."/>
            <person name="Schoch C.L."/>
            <person name="Horwitz B.A."/>
            <person name="Barry K.W."/>
            <person name="Condon B.J."/>
            <person name="Copeland A.C."/>
            <person name="Dhillon B."/>
            <person name="Glaser F."/>
            <person name="Hesse C.N."/>
            <person name="Kosti I."/>
            <person name="LaButti K."/>
            <person name="Lindquist E.A."/>
            <person name="Lucas S."/>
            <person name="Salamov A.A."/>
            <person name="Bradshaw R.E."/>
            <person name="Ciuffetti L."/>
            <person name="Hamelin R.C."/>
            <person name="Kema G.H.J."/>
            <person name="Lawrence C."/>
            <person name="Scott J.A."/>
            <person name="Spatafora J.W."/>
            <person name="Turgeon B.G."/>
            <person name="de Wit P.J.G.M."/>
            <person name="Zhong S."/>
            <person name="Goodwin S.B."/>
            <person name="Grigoriev I.V."/>
        </authorList>
    </citation>
    <scope>NUCLEOTIDE SEQUENCE [LARGE SCALE GENOMIC DNA]</scope>
    <source>
        <strain evidence="5 6">UAMH 10762</strain>
    </source>
</reference>
<dbReference type="Gene3D" id="3.40.50.11350">
    <property type="match status" value="1"/>
</dbReference>
<proteinExistence type="predicted"/>
<feature type="transmembrane region" description="Helical" evidence="4">
    <location>
        <begin position="12"/>
        <end position="32"/>
    </location>
</feature>
<dbReference type="EMBL" id="KB445557">
    <property type="protein sequence ID" value="EMC95362.1"/>
    <property type="molecule type" value="Genomic_DNA"/>
</dbReference>
<protein>
    <recommendedName>
        <fullName evidence="7">Alternative oxidase</fullName>
    </recommendedName>
</protein>
<evidence type="ECO:0000256" key="4">
    <source>
        <dbReference type="SAM" id="Phobius"/>
    </source>
</evidence>
<dbReference type="InterPro" id="IPR019378">
    <property type="entry name" value="GDP-Fuc_O-FucTrfase"/>
</dbReference>
<evidence type="ECO:0008006" key="7">
    <source>
        <dbReference type="Google" id="ProtNLM"/>
    </source>
</evidence>
<evidence type="ECO:0000313" key="5">
    <source>
        <dbReference type="EMBL" id="EMC95362.1"/>
    </source>
</evidence>
<evidence type="ECO:0000256" key="3">
    <source>
        <dbReference type="ARBA" id="ARBA00023277"/>
    </source>
</evidence>